<reference evidence="2 3" key="1">
    <citation type="journal article" date="2017" name="Mol. Ecol.">
        <title>Comparative and population genomic landscape of Phellinus noxius: A hypervariable fungus causing root rot in trees.</title>
        <authorList>
            <person name="Chung C.L."/>
            <person name="Lee T.J."/>
            <person name="Akiba M."/>
            <person name="Lee H.H."/>
            <person name="Kuo T.H."/>
            <person name="Liu D."/>
            <person name="Ke H.M."/>
            <person name="Yokoi T."/>
            <person name="Roa M.B."/>
            <person name="Lu M.J."/>
            <person name="Chang Y.Y."/>
            <person name="Ann P.J."/>
            <person name="Tsai J.N."/>
            <person name="Chen C.Y."/>
            <person name="Tzean S.S."/>
            <person name="Ota Y."/>
            <person name="Hattori T."/>
            <person name="Sahashi N."/>
            <person name="Liou R.F."/>
            <person name="Kikuchi T."/>
            <person name="Tsai I.J."/>
        </authorList>
    </citation>
    <scope>NUCLEOTIDE SEQUENCE [LARGE SCALE GENOMIC DNA]</scope>
    <source>
        <strain evidence="2 3">FFPRI411160</strain>
    </source>
</reference>
<proteinExistence type="predicted"/>
<sequence>MIHVPVPVPAYAYAYKTSHFAFNIQPSPRPATCDPQSTNGGDSLTLPARHPLVPPLVSEGVNRFRKKKVGLVYSVHIRVCVCITSCGREKREKERIPRFRRVPKSEPDNKGDHNQVSQRFVALHCVALLTLLQIPGDPLDISSSGDGLRSIAPKRLKSSRIMSTTIAAARMRTSTSSDSSGAISTSGGITRSSNYPPPSNSQSPTMYSTPGKRATPQSPPSLSIPPQAQGPGHLHIVNIPPPPVPPALANSPHLQSPNSMFRRPQARGPRASPAAEEEAWLRDTVPMPNSLSPPLSSSVISSSGSGYGFGYGSTGGGSSHTATTNSVRARSGSMGYNPSLAVPTSAPRGSGSGRGGGSGGLSVSAGSGGHRPGHGEYETMTMTTSARPVLVTFIVVLSGCLGEGLFSPGRALTMKLVMDG</sequence>
<dbReference type="Proteomes" id="UP000217199">
    <property type="component" value="Unassembled WGS sequence"/>
</dbReference>
<evidence type="ECO:0000313" key="3">
    <source>
        <dbReference type="Proteomes" id="UP000217199"/>
    </source>
</evidence>
<evidence type="ECO:0000313" key="2">
    <source>
        <dbReference type="EMBL" id="PAV23218.1"/>
    </source>
</evidence>
<comment type="caution">
    <text evidence="2">The sequence shown here is derived from an EMBL/GenBank/DDBJ whole genome shotgun (WGS) entry which is preliminary data.</text>
</comment>
<name>A0A286UUG3_9AGAM</name>
<feature type="region of interest" description="Disordered" evidence="1">
    <location>
        <begin position="313"/>
        <end position="373"/>
    </location>
</feature>
<protein>
    <submittedName>
        <fullName evidence="2">Uncharacterized protein</fullName>
    </submittedName>
</protein>
<feature type="compositionally biased region" description="Gly residues" evidence="1">
    <location>
        <begin position="350"/>
        <end position="370"/>
    </location>
</feature>
<dbReference type="AlphaFoldDB" id="A0A286UUG3"/>
<feature type="compositionally biased region" description="Low complexity" evidence="1">
    <location>
        <begin position="169"/>
        <end position="204"/>
    </location>
</feature>
<feature type="region of interest" description="Disordered" evidence="1">
    <location>
        <begin position="169"/>
        <end position="277"/>
    </location>
</feature>
<dbReference type="InParanoid" id="A0A286UUG3"/>
<keyword evidence="3" id="KW-1185">Reference proteome</keyword>
<accession>A0A286UUG3</accession>
<evidence type="ECO:0000256" key="1">
    <source>
        <dbReference type="SAM" id="MobiDB-lite"/>
    </source>
</evidence>
<feature type="compositionally biased region" description="Low complexity" evidence="1">
    <location>
        <begin position="224"/>
        <end position="238"/>
    </location>
</feature>
<organism evidence="2 3">
    <name type="scientific">Pyrrhoderma noxium</name>
    <dbReference type="NCBI Taxonomy" id="2282107"/>
    <lineage>
        <taxon>Eukaryota</taxon>
        <taxon>Fungi</taxon>
        <taxon>Dikarya</taxon>
        <taxon>Basidiomycota</taxon>
        <taxon>Agaricomycotina</taxon>
        <taxon>Agaricomycetes</taxon>
        <taxon>Hymenochaetales</taxon>
        <taxon>Hymenochaetaceae</taxon>
        <taxon>Pyrrhoderma</taxon>
    </lineage>
</organism>
<dbReference type="EMBL" id="NBII01000001">
    <property type="protein sequence ID" value="PAV23218.1"/>
    <property type="molecule type" value="Genomic_DNA"/>
</dbReference>
<gene>
    <name evidence="2" type="ORF">PNOK_0028600</name>
</gene>
<dbReference type="OrthoDB" id="2675274at2759"/>